<keyword evidence="2" id="KW-0560">Oxidoreductase</keyword>
<dbReference type="InterPro" id="IPR006140">
    <property type="entry name" value="D-isomer_DH_NAD-bd"/>
</dbReference>
<dbReference type="EMBL" id="JBHTAI010000026">
    <property type="protein sequence ID" value="MFC7152867.1"/>
    <property type="molecule type" value="Genomic_DNA"/>
</dbReference>
<dbReference type="RefSeq" id="WP_378051007.1">
    <property type="nucleotide sequence ID" value="NZ_JBHMDN010000031.1"/>
</dbReference>
<evidence type="ECO:0000256" key="3">
    <source>
        <dbReference type="ARBA" id="ARBA00023027"/>
    </source>
</evidence>
<dbReference type="PANTHER" id="PTHR43761:SF1">
    <property type="entry name" value="D-ISOMER SPECIFIC 2-HYDROXYACID DEHYDROGENASE CATALYTIC DOMAIN-CONTAINING PROTEIN-RELATED"/>
    <property type="match status" value="1"/>
</dbReference>
<protein>
    <submittedName>
        <fullName evidence="5">NAD(P)-dependent oxidoreductase</fullName>
    </submittedName>
</protein>
<evidence type="ECO:0000313" key="6">
    <source>
        <dbReference type="Proteomes" id="UP001596378"/>
    </source>
</evidence>
<proteinExistence type="inferred from homology"/>
<dbReference type="Pfam" id="PF02826">
    <property type="entry name" value="2-Hacid_dh_C"/>
    <property type="match status" value="1"/>
</dbReference>
<evidence type="ECO:0000313" key="5">
    <source>
        <dbReference type="EMBL" id="MFC7152867.1"/>
    </source>
</evidence>
<dbReference type="Proteomes" id="UP001596378">
    <property type="component" value="Unassembled WGS sequence"/>
</dbReference>
<accession>A0ABW2FKS6</accession>
<feature type="domain" description="D-isomer specific 2-hydroxyacid dehydrogenase NAD-binding" evidence="4">
    <location>
        <begin position="164"/>
        <end position="319"/>
    </location>
</feature>
<dbReference type="SUPFAM" id="SSF51735">
    <property type="entry name" value="NAD(P)-binding Rossmann-fold domains"/>
    <property type="match status" value="1"/>
</dbReference>
<evidence type="ECO:0000256" key="1">
    <source>
        <dbReference type="ARBA" id="ARBA00005854"/>
    </source>
</evidence>
<dbReference type="InterPro" id="IPR050418">
    <property type="entry name" value="D-iso_2-hydroxyacid_DH_PdxB"/>
</dbReference>
<comment type="caution">
    <text evidence="5">The sequence shown here is derived from an EMBL/GenBank/DDBJ whole genome shotgun (WGS) entry which is preliminary data.</text>
</comment>
<dbReference type="InterPro" id="IPR036291">
    <property type="entry name" value="NAD(P)-bd_dom_sf"/>
</dbReference>
<sequence>MNSVIVVHPNFEATWPWVADHLHALWQAQGPVEFIRLSPGDERTLGEIVTKPDEVTRLVSLVVPVTAECLQSFAQLREAAIIAGPYQVRMPEELAQLLKEAGVKAYTQLSEGFWGQSVSEFGLALTLCGLRRIPQTYREMIGSLAPWDYDPEGGVGRPHSRGEQFGDDANFTNGTVAGKRIRIVGAGNIASRYASFVNMLGADVAAWDPYATEPSFHRAGTRREHYLEQLMKDAEIFVPMVPLTEKTEGLITAEHINALPKGCLVVLVTRAGICDMDAIRRRVLNDEISLAADVFDVEPLELDDPLLGRHNVVHTPHNAGRTIEANYSWAEKLAEQFLPVSN</sequence>
<organism evidence="5 6">
    <name type="scientific">Cohnella cellulosilytica</name>
    <dbReference type="NCBI Taxonomy" id="986710"/>
    <lineage>
        <taxon>Bacteria</taxon>
        <taxon>Bacillati</taxon>
        <taxon>Bacillota</taxon>
        <taxon>Bacilli</taxon>
        <taxon>Bacillales</taxon>
        <taxon>Paenibacillaceae</taxon>
        <taxon>Cohnella</taxon>
    </lineage>
</organism>
<keyword evidence="3" id="KW-0520">NAD</keyword>
<evidence type="ECO:0000256" key="2">
    <source>
        <dbReference type="ARBA" id="ARBA00023002"/>
    </source>
</evidence>
<dbReference type="PANTHER" id="PTHR43761">
    <property type="entry name" value="D-ISOMER SPECIFIC 2-HYDROXYACID DEHYDROGENASE FAMILY PROTEIN (AFU_ORTHOLOGUE AFUA_1G13630)"/>
    <property type="match status" value="1"/>
</dbReference>
<dbReference type="Gene3D" id="3.40.50.720">
    <property type="entry name" value="NAD(P)-binding Rossmann-like Domain"/>
    <property type="match status" value="1"/>
</dbReference>
<comment type="similarity">
    <text evidence="1">Belongs to the D-isomer specific 2-hydroxyacid dehydrogenase family.</text>
</comment>
<keyword evidence="6" id="KW-1185">Reference proteome</keyword>
<name>A0ABW2FKS6_9BACL</name>
<gene>
    <name evidence="5" type="ORF">ACFQMJ_30380</name>
</gene>
<evidence type="ECO:0000259" key="4">
    <source>
        <dbReference type="Pfam" id="PF02826"/>
    </source>
</evidence>
<reference evidence="6" key="1">
    <citation type="journal article" date="2019" name="Int. J. Syst. Evol. Microbiol.">
        <title>The Global Catalogue of Microorganisms (GCM) 10K type strain sequencing project: providing services to taxonomists for standard genome sequencing and annotation.</title>
        <authorList>
            <consortium name="The Broad Institute Genomics Platform"/>
            <consortium name="The Broad Institute Genome Sequencing Center for Infectious Disease"/>
            <person name="Wu L."/>
            <person name="Ma J."/>
        </authorList>
    </citation>
    <scope>NUCLEOTIDE SEQUENCE [LARGE SCALE GENOMIC DNA]</scope>
    <source>
        <strain evidence="6">KCTC 12907</strain>
    </source>
</reference>